<dbReference type="SUPFAM" id="SSF109854">
    <property type="entry name" value="DinB/YfiT-like putative metalloenzymes"/>
    <property type="match status" value="1"/>
</dbReference>
<dbReference type="Pfam" id="PF04978">
    <property type="entry name" value="MST"/>
    <property type="match status" value="1"/>
</dbReference>
<dbReference type="InterPro" id="IPR034660">
    <property type="entry name" value="DinB/YfiT-like"/>
</dbReference>
<accession>A0A370ASS5</accession>
<dbReference type="OrthoDB" id="4548523at2"/>
<organism evidence="1 2">
    <name type="scientific">Streptomyces corynorhini</name>
    <dbReference type="NCBI Taxonomy" id="2282652"/>
    <lineage>
        <taxon>Bacteria</taxon>
        <taxon>Bacillati</taxon>
        <taxon>Actinomycetota</taxon>
        <taxon>Actinomycetes</taxon>
        <taxon>Kitasatosporales</taxon>
        <taxon>Streptomycetaceae</taxon>
        <taxon>Streptomyces</taxon>
    </lineage>
</organism>
<gene>
    <name evidence="1" type="ORF">DVH02_32220</name>
</gene>
<proteinExistence type="predicted"/>
<dbReference type="RefSeq" id="WP_114627397.1">
    <property type="nucleotide sequence ID" value="NZ_QQNA01000360.1"/>
</dbReference>
<evidence type="ECO:0000313" key="1">
    <source>
        <dbReference type="EMBL" id="RDG32618.1"/>
    </source>
</evidence>
<dbReference type="EMBL" id="QQNA01000360">
    <property type="protein sequence ID" value="RDG32618.1"/>
    <property type="molecule type" value="Genomic_DNA"/>
</dbReference>
<keyword evidence="2" id="KW-1185">Reference proteome</keyword>
<dbReference type="Proteomes" id="UP000253741">
    <property type="component" value="Unassembled WGS sequence"/>
</dbReference>
<sequence>MTTSERIDPSTLAGEREMLESWLDYHRETLALKCAGLSDKQLKEASVPPSELTLIGLVRHMAEVERGWFRNTLAAERAAPLFFTDEDPDGDFHPGADDTWEQAHTAWRAEIAHARSLAAPHSLDDRGAGRRERASGDPFTLRWIYLHMIEEYARHNGHADLIRECVDGATGE</sequence>
<dbReference type="Gene3D" id="1.20.120.450">
    <property type="entry name" value="dinb family like domain"/>
    <property type="match status" value="1"/>
</dbReference>
<dbReference type="InterPro" id="IPR007061">
    <property type="entry name" value="MST-like"/>
</dbReference>
<name>A0A370ASS5_9ACTN</name>
<dbReference type="AlphaFoldDB" id="A0A370ASS5"/>
<comment type="caution">
    <text evidence="1">The sequence shown here is derived from an EMBL/GenBank/DDBJ whole genome shotgun (WGS) entry which is preliminary data.</text>
</comment>
<protein>
    <submittedName>
        <fullName evidence="1">DinB family protein</fullName>
    </submittedName>
</protein>
<evidence type="ECO:0000313" key="2">
    <source>
        <dbReference type="Proteomes" id="UP000253741"/>
    </source>
</evidence>
<reference evidence="1 2" key="1">
    <citation type="submission" date="2018-07" db="EMBL/GenBank/DDBJ databases">
        <title>Streptomyces species from bats.</title>
        <authorList>
            <person name="Dunlap C."/>
        </authorList>
    </citation>
    <scope>NUCLEOTIDE SEQUENCE [LARGE SCALE GENOMIC DNA]</scope>
    <source>
        <strain evidence="1 2">AC230</strain>
    </source>
</reference>